<feature type="repeat" description="ANK" evidence="1">
    <location>
        <begin position="510"/>
        <end position="539"/>
    </location>
</feature>
<dbReference type="Gene3D" id="1.25.40.20">
    <property type="entry name" value="Ankyrin repeat-containing domain"/>
    <property type="match status" value="3"/>
</dbReference>
<accession>A0A8C0AAB0</accession>
<dbReference type="AlphaFoldDB" id="A0A8C0AAB0"/>
<evidence type="ECO:0000313" key="4">
    <source>
        <dbReference type="Proteomes" id="UP000694520"/>
    </source>
</evidence>
<protein>
    <submittedName>
        <fullName evidence="3">Ankyrin repeat and EF-hand domain containing 1</fullName>
    </submittedName>
</protein>
<keyword evidence="1" id="KW-0040">ANK repeat</keyword>
<name>A0A8C0AAB0_BOSMU</name>
<dbReference type="InterPro" id="IPR002110">
    <property type="entry name" value="Ankyrin_rpt"/>
</dbReference>
<proteinExistence type="predicted"/>
<dbReference type="PRINTS" id="PR01415">
    <property type="entry name" value="ANKYRIN"/>
</dbReference>
<dbReference type="Ensembl" id="ENSBGRT00000020150.1">
    <property type="protein sequence ID" value="ENSBGRP00000017420.1"/>
    <property type="gene ID" value="ENSBGRG00000010960.1"/>
</dbReference>
<dbReference type="PANTHER" id="PTHR24127:SF1">
    <property type="entry name" value="ANKYRIN REPEAT AND EF-HAND DOMAIN-CONTAINING PROTEIN 1"/>
    <property type="match status" value="1"/>
</dbReference>
<reference evidence="3" key="2">
    <citation type="submission" date="2025-08" db="UniProtKB">
        <authorList>
            <consortium name="Ensembl"/>
        </authorList>
    </citation>
    <scope>IDENTIFICATION</scope>
</reference>
<dbReference type="SMART" id="SM00248">
    <property type="entry name" value="ANK"/>
    <property type="match status" value="8"/>
</dbReference>
<gene>
    <name evidence="3" type="primary">ANKEF1</name>
</gene>
<dbReference type="PROSITE" id="PS50297">
    <property type="entry name" value="ANK_REP_REGION"/>
    <property type="match status" value="4"/>
</dbReference>
<dbReference type="GeneTree" id="ENSGT00940000156852"/>
<evidence type="ECO:0000256" key="1">
    <source>
        <dbReference type="PROSITE-ProRule" id="PRU00023"/>
    </source>
</evidence>
<dbReference type="SUPFAM" id="SSF47473">
    <property type="entry name" value="EF-hand"/>
    <property type="match status" value="1"/>
</dbReference>
<dbReference type="Proteomes" id="UP000694520">
    <property type="component" value="Chromosome 12"/>
</dbReference>
<organism evidence="3 4">
    <name type="scientific">Bos mutus grunniens</name>
    <name type="common">Wild yak</name>
    <name type="synonym">Bos grunniens</name>
    <dbReference type="NCBI Taxonomy" id="30521"/>
    <lineage>
        <taxon>Eukaryota</taxon>
        <taxon>Metazoa</taxon>
        <taxon>Chordata</taxon>
        <taxon>Craniata</taxon>
        <taxon>Vertebrata</taxon>
        <taxon>Euteleostomi</taxon>
        <taxon>Mammalia</taxon>
        <taxon>Eutheria</taxon>
        <taxon>Laurasiatheria</taxon>
        <taxon>Artiodactyla</taxon>
        <taxon>Ruminantia</taxon>
        <taxon>Pecora</taxon>
        <taxon>Bovidae</taxon>
        <taxon>Bovinae</taxon>
        <taxon>Bos</taxon>
    </lineage>
</organism>
<feature type="repeat" description="ANK" evidence="1">
    <location>
        <begin position="540"/>
        <end position="572"/>
    </location>
</feature>
<sequence>MALADKRLENLQIYKVLQCVRNKDKKQIEKLTRLGYPELINFTDPVNGNSALHLASVSNDIDMVSFLLSLGAHPDVQDKMGCTPTMRAAELGHELSMEILAKAKADMTVVDNEGKGILFYCILPTKRHYRCALIALEHGADVNNCTCEGKPIFLRACEEAHDVKDVCLTFLEKGANPNAINTILKLLFAYNGDMGLIAMNGNTPLHYAAMGGFADCCKYIAQRGCDLKWKNLEHKTPRNLAKEGGFKAASKEIRRAEQIANKLARPGVKNPNPHLFLRLHDWSIEHETFLREAFSFVDRGDGTVTKEDFVLTLEERQDFVNSEQLAAIAQLHEKVRGGGVNINEFFKGTRYLSKSYVLGSYGPKKKKKGMAKRARVGKFVLPLPICIIPDHVFPRRSDGGPPYYMIETYKNVTDCNRFNRDHPPEHPIQDDSAWYIDDPGKVFSNINFITKAGDLASLKKAFESGIPVDMKDNYYKTPLMTACATGNIDAVKFLLEKGANVNATDNFLWTPLHFACHAGQQDIVELLVKSGAVVDALSINNSTPLSRAIESCRLDTVKYLLDIGAKFQLENRKGHSAMDVAKAYADSRIIGLIKEKLDNLPKPAENQKPKGKPQPKAKTEGPEIKKEEETLSAIYTVPAIVEDKKMRKDNVVYLNSLITSGYTKKVDITFIPQRLCPGHQCGCGKQMERERNALAPAGIHSHGEM</sequence>
<dbReference type="PANTHER" id="PTHR24127">
    <property type="entry name" value="ANKYRIN REPEAT AND EF-HAND DOMAIN-CONTAINING PROTEIN 1"/>
    <property type="match status" value="1"/>
</dbReference>
<feature type="repeat" description="ANK" evidence="1">
    <location>
        <begin position="474"/>
        <end position="506"/>
    </location>
</feature>
<feature type="repeat" description="ANK" evidence="1">
    <location>
        <begin position="47"/>
        <end position="79"/>
    </location>
</feature>
<reference evidence="3" key="1">
    <citation type="submission" date="2019-05" db="EMBL/GenBank/DDBJ databases">
        <authorList>
            <person name="Zhang S."/>
            <person name="Liu J."/>
        </authorList>
    </citation>
    <scope>NUCLEOTIDE SEQUENCE [LARGE SCALE GENOMIC DNA]</scope>
</reference>
<feature type="repeat" description="ANK" evidence="1">
    <location>
        <begin position="200"/>
        <end position="232"/>
    </location>
</feature>
<evidence type="ECO:0000256" key="2">
    <source>
        <dbReference type="SAM" id="MobiDB-lite"/>
    </source>
</evidence>
<reference evidence="3" key="3">
    <citation type="submission" date="2025-09" db="UniProtKB">
        <authorList>
            <consortium name="Ensembl"/>
        </authorList>
    </citation>
    <scope>IDENTIFICATION</scope>
</reference>
<dbReference type="InterPro" id="IPR036770">
    <property type="entry name" value="Ankyrin_rpt-contain_sf"/>
</dbReference>
<evidence type="ECO:0000313" key="3">
    <source>
        <dbReference type="Ensembl" id="ENSBGRP00000017420.1"/>
    </source>
</evidence>
<dbReference type="InterPro" id="IPR052801">
    <property type="entry name" value="Ankyrin-EF-hand"/>
</dbReference>
<keyword evidence="4" id="KW-1185">Reference proteome</keyword>
<dbReference type="SUPFAM" id="SSF48403">
    <property type="entry name" value="Ankyrin repeat"/>
    <property type="match status" value="2"/>
</dbReference>
<dbReference type="Pfam" id="PF12796">
    <property type="entry name" value="Ank_2"/>
    <property type="match status" value="3"/>
</dbReference>
<feature type="region of interest" description="Disordered" evidence="2">
    <location>
        <begin position="600"/>
        <end position="625"/>
    </location>
</feature>
<dbReference type="InterPro" id="IPR011992">
    <property type="entry name" value="EF-hand-dom_pair"/>
</dbReference>
<dbReference type="PROSITE" id="PS50088">
    <property type="entry name" value="ANK_REPEAT"/>
    <property type="match status" value="5"/>
</dbReference>